<evidence type="ECO:0000313" key="2">
    <source>
        <dbReference type="Proteomes" id="UP000643610"/>
    </source>
</evidence>
<reference evidence="1 2" key="1">
    <citation type="submission" date="2020-08" db="EMBL/GenBank/DDBJ databases">
        <title>Novel species isolated from subtropical streams in China.</title>
        <authorList>
            <person name="Lu H."/>
        </authorList>
    </citation>
    <scope>NUCLEOTIDE SEQUENCE [LARGE SCALE GENOMIC DNA]</scope>
    <source>
        <strain evidence="1 2">KCTC 52442</strain>
    </source>
</reference>
<dbReference type="RefSeq" id="WP_186892335.1">
    <property type="nucleotide sequence ID" value="NZ_JACOFU010000009.1"/>
</dbReference>
<evidence type="ECO:0000313" key="1">
    <source>
        <dbReference type="EMBL" id="MBC3833285.1"/>
    </source>
</evidence>
<accession>A0ABR6XUY5</accession>
<sequence length="72" mass="7967">MQKDFLLASRLPPSASSAMIAQTPQQIFHAPKYCFISCTLRGINLQAVKPAGMGMRIMAYLGLLALLDKIWQ</sequence>
<dbReference type="EMBL" id="JACOFU010000009">
    <property type="protein sequence ID" value="MBC3833285.1"/>
    <property type="molecule type" value="Genomic_DNA"/>
</dbReference>
<keyword evidence="2" id="KW-1185">Reference proteome</keyword>
<organism evidence="1 2">
    <name type="scientific">Undibacterium amnicola</name>
    <dbReference type="NCBI Taxonomy" id="1834038"/>
    <lineage>
        <taxon>Bacteria</taxon>
        <taxon>Pseudomonadati</taxon>
        <taxon>Pseudomonadota</taxon>
        <taxon>Betaproteobacteria</taxon>
        <taxon>Burkholderiales</taxon>
        <taxon>Oxalobacteraceae</taxon>
        <taxon>Undibacterium</taxon>
    </lineage>
</organism>
<proteinExistence type="predicted"/>
<dbReference type="Proteomes" id="UP000643610">
    <property type="component" value="Unassembled WGS sequence"/>
</dbReference>
<protein>
    <submittedName>
        <fullName evidence="1">Uncharacterized protein</fullName>
    </submittedName>
</protein>
<comment type="caution">
    <text evidence="1">The sequence shown here is derived from an EMBL/GenBank/DDBJ whole genome shotgun (WGS) entry which is preliminary data.</text>
</comment>
<gene>
    <name evidence="1" type="ORF">H8K33_17375</name>
</gene>
<name>A0ABR6XUY5_9BURK</name>